<reference evidence="2" key="1">
    <citation type="journal article" date="2014" name="Front. Microbiol.">
        <title>High frequency of phylogenetically diverse reductive dehalogenase-homologous genes in deep subseafloor sedimentary metagenomes.</title>
        <authorList>
            <person name="Kawai M."/>
            <person name="Futagami T."/>
            <person name="Toyoda A."/>
            <person name="Takaki Y."/>
            <person name="Nishi S."/>
            <person name="Hori S."/>
            <person name="Arai W."/>
            <person name="Tsubouchi T."/>
            <person name="Morono Y."/>
            <person name="Uchiyama I."/>
            <person name="Ito T."/>
            <person name="Fujiyama A."/>
            <person name="Inagaki F."/>
            <person name="Takami H."/>
        </authorList>
    </citation>
    <scope>NUCLEOTIDE SEQUENCE</scope>
    <source>
        <strain evidence="2">Expedition CK06-06</strain>
    </source>
</reference>
<evidence type="ECO:0000256" key="1">
    <source>
        <dbReference type="SAM" id="Phobius"/>
    </source>
</evidence>
<dbReference type="AlphaFoldDB" id="X1CEB6"/>
<keyword evidence="1" id="KW-1133">Transmembrane helix</keyword>
<proteinExistence type="predicted"/>
<accession>X1CEB6</accession>
<sequence length="121" mass="13966">MFKEINDVKEVCKTMISRSDKIKNLATELESLMDEVKSKTSQEEAANITLAIRKELTNLFILNSNIEDNFNTLKKIFDLFFPSQLIVTICFICYNIVTNVTKITILYCQLSINYIPISFLI</sequence>
<keyword evidence="1" id="KW-0812">Transmembrane</keyword>
<evidence type="ECO:0000313" key="2">
    <source>
        <dbReference type="EMBL" id="GAH06671.1"/>
    </source>
</evidence>
<protein>
    <submittedName>
        <fullName evidence="2">Uncharacterized protein</fullName>
    </submittedName>
</protein>
<dbReference type="EMBL" id="BART01038662">
    <property type="protein sequence ID" value="GAH06671.1"/>
    <property type="molecule type" value="Genomic_DNA"/>
</dbReference>
<organism evidence="2">
    <name type="scientific">marine sediment metagenome</name>
    <dbReference type="NCBI Taxonomy" id="412755"/>
    <lineage>
        <taxon>unclassified sequences</taxon>
        <taxon>metagenomes</taxon>
        <taxon>ecological metagenomes</taxon>
    </lineage>
</organism>
<name>X1CEB6_9ZZZZ</name>
<gene>
    <name evidence="2" type="ORF">S01H4_63996</name>
</gene>
<comment type="caution">
    <text evidence="2">The sequence shown here is derived from an EMBL/GenBank/DDBJ whole genome shotgun (WGS) entry which is preliminary data.</text>
</comment>
<feature type="non-terminal residue" evidence="2">
    <location>
        <position position="121"/>
    </location>
</feature>
<feature type="transmembrane region" description="Helical" evidence="1">
    <location>
        <begin position="79"/>
        <end position="97"/>
    </location>
</feature>
<keyword evidence="1" id="KW-0472">Membrane</keyword>